<dbReference type="RefSeq" id="WP_090042858.1">
    <property type="nucleotide sequence ID" value="NZ_FOKI01000042.1"/>
</dbReference>
<feature type="signal peptide" evidence="1">
    <location>
        <begin position="1"/>
        <end position="22"/>
    </location>
</feature>
<organism evidence="3 4">
    <name type="scientific">Clostridium frigidicarnis</name>
    <dbReference type="NCBI Taxonomy" id="84698"/>
    <lineage>
        <taxon>Bacteria</taxon>
        <taxon>Bacillati</taxon>
        <taxon>Bacillota</taxon>
        <taxon>Clostridia</taxon>
        <taxon>Eubacteriales</taxon>
        <taxon>Clostridiaceae</taxon>
        <taxon>Clostridium</taxon>
    </lineage>
</organism>
<accession>A0A1I1ATN1</accession>
<gene>
    <name evidence="3" type="ORF">SAMN04488528_104210</name>
</gene>
<dbReference type="PROSITE" id="PS51257">
    <property type="entry name" value="PROKAR_LIPOPROTEIN"/>
    <property type="match status" value="1"/>
</dbReference>
<feature type="domain" description="GerMN" evidence="2">
    <location>
        <begin position="82"/>
        <end position="169"/>
    </location>
</feature>
<keyword evidence="4" id="KW-1185">Reference proteome</keyword>
<sequence length="190" mass="20855">MKKTCKSAVCIAICIISLGLTACSTNNNSVNESNKEKIKNIKMPLEDKDVLQFDIYFDGSKEGKTPTIEKEEIVLDKEEVVGEKMINTLIKGPSIQSDLSPIVPPQTRLLSFSIKDHIAVVNLSKEAAVKMSASKEEVCLKSIITTLTELPSVEKVQMLIENNNVESLGGNYKLTDPMGKDDVLVKLEGK</sequence>
<evidence type="ECO:0000259" key="2">
    <source>
        <dbReference type="SMART" id="SM00909"/>
    </source>
</evidence>
<dbReference type="EMBL" id="FOKI01000042">
    <property type="protein sequence ID" value="SFB39673.1"/>
    <property type="molecule type" value="Genomic_DNA"/>
</dbReference>
<name>A0A1I1ATN1_9CLOT</name>
<dbReference type="Proteomes" id="UP000198619">
    <property type="component" value="Unassembled WGS sequence"/>
</dbReference>
<keyword evidence="1" id="KW-0732">Signal</keyword>
<evidence type="ECO:0000313" key="3">
    <source>
        <dbReference type="EMBL" id="SFB39673.1"/>
    </source>
</evidence>
<protein>
    <submittedName>
        <fullName evidence="3">Sporulation and spore germination</fullName>
    </submittedName>
</protein>
<dbReference type="InterPro" id="IPR019606">
    <property type="entry name" value="GerMN"/>
</dbReference>
<proteinExistence type="predicted"/>
<dbReference type="Pfam" id="PF10646">
    <property type="entry name" value="Germane"/>
    <property type="match status" value="1"/>
</dbReference>
<dbReference type="AlphaFoldDB" id="A0A1I1ATN1"/>
<dbReference type="STRING" id="84698.SAMN04488528_104210"/>
<dbReference type="OrthoDB" id="1935495at2"/>
<dbReference type="SMART" id="SM00909">
    <property type="entry name" value="Germane"/>
    <property type="match status" value="1"/>
</dbReference>
<reference evidence="3 4" key="1">
    <citation type="submission" date="2016-10" db="EMBL/GenBank/DDBJ databases">
        <authorList>
            <person name="de Groot N.N."/>
        </authorList>
    </citation>
    <scope>NUCLEOTIDE SEQUENCE [LARGE SCALE GENOMIC DNA]</scope>
    <source>
        <strain evidence="3 4">DSM 12271</strain>
    </source>
</reference>
<evidence type="ECO:0000256" key="1">
    <source>
        <dbReference type="SAM" id="SignalP"/>
    </source>
</evidence>
<evidence type="ECO:0000313" key="4">
    <source>
        <dbReference type="Proteomes" id="UP000198619"/>
    </source>
</evidence>
<feature type="chain" id="PRO_5038643784" evidence="1">
    <location>
        <begin position="23"/>
        <end position="190"/>
    </location>
</feature>